<evidence type="ECO:0000256" key="1">
    <source>
        <dbReference type="SAM" id="MobiDB-lite"/>
    </source>
</evidence>
<dbReference type="RefSeq" id="WP_189249853.1">
    <property type="nucleotide sequence ID" value="NZ_BMQJ01000018.1"/>
</dbReference>
<reference evidence="3" key="1">
    <citation type="journal article" date="2019" name="Int. J. Syst. Evol. Microbiol.">
        <title>The Global Catalogue of Microorganisms (GCM) 10K type strain sequencing project: providing services to taxonomists for standard genome sequencing and annotation.</title>
        <authorList>
            <consortium name="The Broad Institute Genomics Platform"/>
            <consortium name="The Broad Institute Genome Sequencing Center for Infectious Disease"/>
            <person name="Wu L."/>
            <person name="Ma J."/>
        </authorList>
    </citation>
    <scope>NUCLEOTIDE SEQUENCE [LARGE SCALE GENOMIC DNA]</scope>
    <source>
        <strain evidence="3">JCM 3115</strain>
    </source>
</reference>
<comment type="caution">
    <text evidence="2">The sequence shown here is derived from an EMBL/GenBank/DDBJ whole genome shotgun (WGS) entry which is preliminary data.</text>
</comment>
<keyword evidence="3" id="KW-1185">Reference proteome</keyword>
<name>A0ABQ2RCE3_9ACTN</name>
<evidence type="ECO:0000313" key="2">
    <source>
        <dbReference type="EMBL" id="GGQ22161.1"/>
    </source>
</evidence>
<organism evidence="2 3">
    <name type="scientific">Streptosporangium pseudovulgare</name>
    <dbReference type="NCBI Taxonomy" id="35765"/>
    <lineage>
        <taxon>Bacteria</taxon>
        <taxon>Bacillati</taxon>
        <taxon>Actinomycetota</taxon>
        <taxon>Actinomycetes</taxon>
        <taxon>Streptosporangiales</taxon>
        <taxon>Streptosporangiaceae</taxon>
        <taxon>Streptosporangium</taxon>
    </lineage>
</organism>
<feature type="region of interest" description="Disordered" evidence="1">
    <location>
        <begin position="69"/>
        <end position="92"/>
    </location>
</feature>
<proteinExistence type="predicted"/>
<feature type="compositionally biased region" description="Low complexity" evidence="1">
    <location>
        <begin position="72"/>
        <end position="83"/>
    </location>
</feature>
<protein>
    <submittedName>
        <fullName evidence="2">Uncharacterized protein</fullName>
    </submittedName>
</protein>
<accession>A0ABQ2RCE3</accession>
<sequence>MTMLTYTVLTDPAPLEASAAGRPSTGTVYLLVTNTGQQPAYWSTITVEVPVGNGAGDLTSNLNKIKPKGEYRTWPGTRPGTWTGPPPGTRSSVNVQRQGSNAFQATQATTPGGRTPFAPGDYMVLTLENVALAATSGLAVLAVTEKASRTKTGGLSTSHAAVALAKTAPQELPAPHSFHPDKAMVNPGDTLTLSWQGSTGFSYAIMYPGAPQFVPVSGGSWSPPTAPKRAITYILRATDPTTQQQHFLTTTVQVRDPELDTLTATTEIKTPRVQGTKTNWGLTIAGTGAEISDSSGVKGTLTADKAVFDGVLTGYVEGPNSGEGVITFPQGGVKVWSTGGSSELGTLYVSGIRTDYVSGPNDGDGDIRFLPGGMKIWSALGSNDPGTLYVSGIRTDYVSGPNDGDGDIRFLPGGMKIWSALGSNDPGTLYARNVNGVASGRSTPRSGWRPTGGYYYDITVDTSGAGFTSCPIYLIALGGDFYGEHDLRTTAIYNATATSFSVVLRWRDGVPMTLDDAERLGWHIDWVGYETS</sequence>
<dbReference type="EMBL" id="BMQJ01000018">
    <property type="protein sequence ID" value="GGQ22161.1"/>
    <property type="molecule type" value="Genomic_DNA"/>
</dbReference>
<dbReference type="Proteomes" id="UP000611554">
    <property type="component" value="Unassembled WGS sequence"/>
</dbReference>
<gene>
    <name evidence="2" type="ORF">GCM10010140_60500</name>
</gene>
<evidence type="ECO:0000313" key="3">
    <source>
        <dbReference type="Proteomes" id="UP000611554"/>
    </source>
</evidence>